<feature type="chain" id="PRO_5031038167" description="Autotransporter domain-containing protein" evidence="1">
    <location>
        <begin position="35"/>
        <end position="1272"/>
    </location>
</feature>
<dbReference type="InterPro" id="IPR036709">
    <property type="entry name" value="Autotransporte_beta_dom_sf"/>
</dbReference>
<proteinExistence type="predicted"/>
<dbReference type="NCBIfam" id="NF012211">
    <property type="entry name" value="tand_rpt_95"/>
    <property type="match status" value="1"/>
</dbReference>
<dbReference type="SUPFAM" id="SSF103515">
    <property type="entry name" value="Autotransporter"/>
    <property type="match status" value="1"/>
</dbReference>
<dbReference type="Gene3D" id="2.40.128.130">
    <property type="entry name" value="Autotransporter beta-domain"/>
    <property type="match status" value="1"/>
</dbReference>
<dbReference type="SUPFAM" id="SSF49313">
    <property type="entry name" value="Cadherin-like"/>
    <property type="match status" value="3"/>
</dbReference>
<dbReference type="InterPro" id="IPR005546">
    <property type="entry name" value="Autotransporte_beta"/>
</dbReference>
<keyword evidence="1" id="KW-0732">Signal</keyword>
<dbReference type="Gene3D" id="2.60.40.3440">
    <property type="match status" value="2"/>
</dbReference>
<evidence type="ECO:0000313" key="3">
    <source>
        <dbReference type="EMBL" id="MBB4100393.1"/>
    </source>
</evidence>
<dbReference type="RefSeq" id="WP_183999690.1">
    <property type="nucleotide sequence ID" value="NZ_JACIEH010000003.1"/>
</dbReference>
<dbReference type="EMBL" id="JACIEH010000003">
    <property type="protein sequence ID" value="MBB4100393.1"/>
    <property type="molecule type" value="Genomic_DNA"/>
</dbReference>
<dbReference type="Gene3D" id="2.60.40.10">
    <property type="entry name" value="Immunoglobulins"/>
    <property type="match status" value="3"/>
</dbReference>
<dbReference type="Gene3D" id="2.60.40.2810">
    <property type="match status" value="2"/>
</dbReference>
<protein>
    <recommendedName>
        <fullName evidence="2">Autotransporter domain-containing protein</fullName>
    </recommendedName>
</protein>
<evidence type="ECO:0000256" key="1">
    <source>
        <dbReference type="SAM" id="SignalP"/>
    </source>
</evidence>
<comment type="caution">
    <text evidence="3">The sequence shown here is derived from an EMBL/GenBank/DDBJ whole genome shotgun (WGS) entry which is preliminary data.</text>
</comment>
<accession>A0A7W6JVM2</accession>
<dbReference type="Pfam" id="PF03797">
    <property type="entry name" value="Autotransporter"/>
    <property type="match status" value="1"/>
</dbReference>
<dbReference type="GO" id="GO:0005509">
    <property type="term" value="F:calcium ion binding"/>
    <property type="evidence" value="ECO:0007669"/>
    <property type="project" value="InterPro"/>
</dbReference>
<dbReference type="Proteomes" id="UP000557392">
    <property type="component" value="Unassembled WGS sequence"/>
</dbReference>
<evidence type="ECO:0000259" key="2">
    <source>
        <dbReference type="PROSITE" id="PS51208"/>
    </source>
</evidence>
<feature type="signal peptide" evidence="1">
    <location>
        <begin position="1"/>
        <end position="34"/>
    </location>
</feature>
<keyword evidence="4" id="KW-1185">Reference proteome</keyword>
<dbReference type="Pfam" id="PF17963">
    <property type="entry name" value="Big_9"/>
    <property type="match status" value="3"/>
</dbReference>
<dbReference type="Pfam" id="PF05345">
    <property type="entry name" value="He_PIG"/>
    <property type="match status" value="3"/>
</dbReference>
<dbReference type="GO" id="GO:0016020">
    <property type="term" value="C:membrane"/>
    <property type="evidence" value="ECO:0007669"/>
    <property type="project" value="InterPro"/>
</dbReference>
<gene>
    <name evidence="3" type="ORF">GGR46_003965</name>
</gene>
<organism evidence="3 4">
    <name type="scientific">Sphingomonas kyeonggiensis</name>
    <dbReference type="NCBI Taxonomy" id="1268553"/>
    <lineage>
        <taxon>Bacteria</taxon>
        <taxon>Pseudomonadati</taxon>
        <taxon>Pseudomonadota</taxon>
        <taxon>Alphaproteobacteria</taxon>
        <taxon>Sphingomonadales</taxon>
        <taxon>Sphingomonadaceae</taxon>
        <taxon>Sphingomonas</taxon>
    </lineage>
</organism>
<evidence type="ECO:0000313" key="4">
    <source>
        <dbReference type="Proteomes" id="UP000557392"/>
    </source>
</evidence>
<dbReference type="InterPro" id="IPR013783">
    <property type="entry name" value="Ig-like_fold"/>
</dbReference>
<dbReference type="PROSITE" id="PS51208">
    <property type="entry name" value="AUTOTRANSPORTER"/>
    <property type="match status" value="1"/>
</dbReference>
<sequence length="1272" mass="127993">MKTPVKASKPLSSSPLVRAILIGSTALLPTSAHALSPGCTAINSFWNSVPSGYGLARTYAADQFAAGDQVSFTLVDHTVFGPAGAASFILSSVGYRTIYLQYYTSSYNRTKQYVTGSASTIVTSDQLLSNGLIIENGSTNDQASTATVTVRCVNVPPPVPIAAGSSSTVPANRSTDIALSLSGGVATSLTLVRQALHGTASVSGTQISYTPNAGYSGADSFQYSAGNTAGSSATATVQLTVSAPTLSFTPAAGTLPAAPYGQAYSQTIVASGGEGPYGYVVSDGALPDGMTLDGDGTLHGTPSALGRKTFQVRATDKNGANTTANYAIDVTLAVPVAGNGNAMVAANSGGQPITLDLSGGAADSVAVSSAPAHGSATASGTSISYTPAAGYSGTDQFSYTAKNAAGISQPGTITVTISAPTLVFGPAAGTLAGATQGQTYGQAISATQGQAPYQYLVTGGALPAGLVLDADGSLHGSPTEVGDFAFTITATDRNGAAGSAGYSLSVAVAAPVASSSTATVAANSQGTAIEMALTGGAVSTYAITGQPTHGTATLSGSTIHYTPNAGYSGTDSLSYTVSNATGLSQATVSITVSAPALVFGPAVGSLPVATQRSAYSQVIAATGGEGPYRYTVTAGTLPDGLTLAADGTLSGTPSGSGSASFTITATDVHGASGTAAYTLQVDAVPPPVARDPDPLSVAGATTTQTGESARIDLGSLVSGDVQNIQIVTQPAHGTVVLTGAAGPKLDGEGRTVAVAAPPVSQMVAVYTPAPGYHGTDSFQFVAVGIGGTSAPATVQINVEGSPPAARSLTANGIDNQTISVDLTAGRTDGPFTDAAIVDITPAGKATATIVAGGTADARTYRLDIKPAAHFSGTLKLRYTLTNVFGASAPATITLTVAARPDPSADATVRAIADAQSEAVRRFSRAQVDNFMRRAESLHDVECGRSTMGVTLTSTDRVNTQPLPGALPEQGALRADGRVDAAPAGGAGSGNGQQCGTGGLGFWAGGSIAIGTRDAVSQRDKISATTSGVSIGVDLRLLPGLVLGIGGGFGHDSSTIDGGAGHVVSDSRTVVVYGSAMPVAGIFLDGMVARGWLDFDTRRLVAATASTTRGKRDGDFTTASLSAGTEQVSGLLRWSVYGRAEYLDGTLGAYRERGAGIYDLRFDDRDVRSVLGVAGFRLAWRGKLANGTITPSFRGEWLHEFADASGQALDYADVDGAAFYRFSAQGWGREQFALTPGLDVNLNSGWQFGFELGARIADGERAATSRIQLRKQF</sequence>
<reference evidence="3 4" key="1">
    <citation type="submission" date="2020-08" db="EMBL/GenBank/DDBJ databases">
        <title>Genomic Encyclopedia of Type Strains, Phase IV (KMG-IV): sequencing the most valuable type-strain genomes for metagenomic binning, comparative biology and taxonomic classification.</title>
        <authorList>
            <person name="Goeker M."/>
        </authorList>
    </citation>
    <scope>NUCLEOTIDE SEQUENCE [LARGE SCALE GENOMIC DNA]</scope>
    <source>
        <strain evidence="3 4">DSM 101806</strain>
    </source>
</reference>
<feature type="domain" description="Autotransporter" evidence="2">
    <location>
        <begin position="994"/>
        <end position="1272"/>
    </location>
</feature>
<dbReference type="PANTHER" id="PTHR37494">
    <property type="entry name" value="HEMAGGLUTININ"/>
    <property type="match status" value="1"/>
</dbReference>
<dbReference type="PANTHER" id="PTHR37494:SF1">
    <property type="entry name" value="STAPHYLOCOCCUS AUREUS SURFACE PROTEIN A"/>
    <property type="match status" value="1"/>
</dbReference>
<name>A0A7W6JVM2_9SPHN</name>
<dbReference type="InterPro" id="IPR015919">
    <property type="entry name" value="Cadherin-like_sf"/>
</dbReference>
<dbReference type="SMART" id="SM00869">
    <property type="entry name" value="Autotransporter"/>
    <property type="match status" value="1"/>
</dbReference>
<dbReference type="AlphaFoldDB" id="A0A7W6JVM2"/>